<dbReference type="KEGG" id="yef:FORC2_2267"/>
<gene>
    <name evidence="2" type="ORF">ERS137939_02573</name>
    <name evidence="3" type="ORF">RSF11_001999</name>
</gene>
<feature type="chain" id="PRO_5040333890" evidence="1">
    <location>
        <begin position="23"/>
        <end position="142"/>
    </location>
</feature>
<dbReference type="PROSITE" id="PS51257">
    <property type="entry name" value="PROKAR_LIPOPROTEIN"/>
    <property type="match status" value="1"/>
</dbReference>
<dbReference type="AlphaFoldDB" id="A0A9P1V1X6"/>
<dbReference type="RefSeq" id="WP_046051004.1">
    <property type="nucleotide sequence ID" value="NZ_CAKODN010000012.1"/>
</dbReference>
<feature type="signal peptide" evidence="1">
    <location>
        <begin position="1"/>
        <end position="22"/>
    </location>
</feature>
<keyword evidence="1" id="KW-0732">Signal</keyword>
<evidence type="ECO:0000313" key="2">
    <source>
        <dbReference type="EMBL" id="CNF85289.1"/>
    </source>
</evidence>
<dbReference type="EMBL" id="ABNAVX010000009">
    <property type="protein sequence ID" value="ELI8102300.1"/>
    <property type="molecule type" value="Genomic_DNA"/>
</dbReference>
<reference evidence="3" key="2">
    <citation type="submission" date="2023-02" db="EMBL/GenBank/DDBJ databases">
        <authorList>
            <person name="Ashton P.M."/>
            <person name="Dallman T."/>
            <person name="Nair S."/>
            <person name="De Pinna E."/>
            <person name="Peters T."/>
            <person name="Grant K."/>
        </authorList>
    </citation>
    <scope>NUCLEOTIDE SEQUENCE</scope>
    <source>
        <strain evidence="3">01103883</strain>
    </source>
</reference>
<name>A0A9P1V1X6_YEREN</name>
<sequence>MIYKTLLAGVIAILLAGCSSQAERIAACEAQGVSRDACYISEQNRTNTINAAAETQALQNAAHAVQFAQAAKKTSQHYSGYGVDVKRDSLGIVTVDGKPAALIEDEPKAKVYSQGLLTVIFYTSGKVALLRENQFVGYLKKA</sequence>
<reference evidence="2 4" key="1">
    <citation type="submission" date="2015-03" db="EMBL/GenBank/DDBJ databases">
        <authorList>
            <consortium name="Pathogen Informatics"/>
            <person name="Murphy D."/>
        </authorList>
    </citation>
    <scope>NUCLEOTIDE SEQUENCE [LARGE SCALE GENOMIC DNA]</scope>
    <source>
        <strain evidence="2 4">IP27818</strain>
    </source>
</reference>
<dbReference type="Proteomes" id="UP001182355">
    <property type="component" value="Unassembled WGS sequence"/>
</dbReference>
<dbReference type="EMBL" id="CPZF01000006">
    <property type="protein sequence ID" value="CNF85289.1"/>
    <property type="molecule type" value="Genomic_DNA"/>
</dbReference>
<dbReference type="Proteomes" id="UP000041356">
    <property type="component" value="Unassembled WGS sequence"/>
</dbReference>
<protein>
    <submittedName>
        <fullName evidence="2">Lipoprotein</fullName>
    </submittedName>
</protein>
<evidence type="ECO:0000256" key="1">
    <source>
        <dbReference type="SAM" id="SignalP"/>
    </source>
</evidence>
<evidence type="ECO:0000313" key="3">
    <source>
        <dbReference type="EMBL" id="ELI8102300.1"/>
    </source>
</evidence>
<keyword evidence="2" id="KW-0449">Lipoprotein</keyword>
<accession>A0A9P1V1X6</accession>
<comment type="caution">
    <text evidence="2">The sequence shown here is derived from an EMBL/GenBank/DDBJ whole genome shotgun (WGS) entry which is preliminary data.</text>
</comment>
<organism evidence="2 4">
    <name type="scientific">Yersinia enterocolitica</name>
    <dbReference type="NCBI Taxonomy" id="630"/>
    <lineage>
        <taxon>Bacteria</taxon>
        <taxon>Pseudomonadati</taxon>
        <taxon>Pseudomonadota</taxon>
        <taxon>Gammaproteobacteria</taxon>
        <taxon>Enterobacterales</taxon>
        <taxon>Yersiniaceae</taxon>
        <taxon>Yersinia</taxon>
    </lineage>
</organism>
<proteinExistence type="predicted"/>
<evidence type="ECO:0000313" key="4">
    <source>
        <dbReference type="Proteomes" id="UP000041356"/>
    </source>
</evidence>